<accession>T1F0E9</accession>
<evidence type="ECO:0000313" key="4">
    <source>
        <dbReference type="Proteomes" id="UP000015101"/>
    </source>
</evidence>
<reference evidence="2 4" key="2">
    <citation type="journal article" date="2013" name="Nature">
        <title>Insights into bilaterian evolution from three spiralian genomes.</title>
        <authorList>
            <person name="Simakov O."/>
            <person name="Marletaz F."/>
            <person name="Cho S.J."/>
            <person name="Edsinger-Gonzales E."/>
            <person name="Havlak P."/>
            <person name="Hellsten U."/>
            <person name="Kuo D.H."/>
            <person name="Larsson T."/>
            <person name="Lv J."/>
            <person name="Arendt D."/>
            <person name="Savage R."/>
            <person name="Osoegawa K."/>
            <person name="de Jong P."/>
            <person name="Grimwood J."/>
            <person name="Chapman J.A."/>
            <person name="Shapiro H."/>
            <person name="Aerts A."/>
            <person name="Otillar R.P."/>
            <person name="Terry A.Y."/>
            <person name="Boore J.L."/>
            <person name="Grigoriev I.V."/>
            <person name="Lindberg D.R."/>
            <person name="Seaver E.C."/>
            <person name="Weisblat D.A."/>
            <person name="Putnam N.H."/>
            <person name="Rokhsar D.S."/>
        </authorList>
    </citation>
    <scope>NUCLEOTIDE SEQUENCE</scope>
</reference>
<evidence type="ECO:0000256" key="1">
    <source>
        <dbReference type="SAM" id="MobiDB-lite"/>
    </source>
</evidence>
<dbReference type="RefSeq" id="XP_009012425.1">
    <property type="nucleotide sequence ID" value="XM_009014177.1"/>
</dbReference>
<feature type="region of interest" description="Disordered" evidence="1">
    <location>
        <begin position="1"/>
        <end position="36"/>
    </location>
</feature>
<feature type="compositionally biased region" description="Low complexity" evidence="1">
    <location>
        <begin position="24"/>
        <end position="36"/>
    </location>
</feature>
<organism evidence="3 4">
    <name type="scientific">Helobdella robusta</name>
    <name type="common">Californian leech</name>
    <dbReference type="NCBI Taxonomy" id="6412"/>
    <lineage>
        <taxon>Eukaryota</taxon>
        <taxon>Metazoa</taxon>
        <taxon>Spiralia</taxon>
        <taxon>Lophotrochozoa</taxon>
        <taxon>Annelida</taxon>
        <taxon>Clitellata</taxon>
        <taxon>Hirudinea</taxon>
        <taxon>Rhynchobdellida</taxon>
        <taxon>Glossiphoniidae</taxon>
        <taxon>Helobdella</taxon>
    </lineage>
</organism>
<dbReference type="GeneID" id="20202299"/>
<keyword evidence="4" id="KW-1185">Reference proteome</keyword>
<dbReference type="EnsemblMetazoa" id="HelroT168302">
    <property type="protein sequence ID" value="HelroP168302"/>
    <property type="gene ID" value="HelroG168302"/>
</dbReference>
<evidence type="ECO:0000313" key="3">
    <source>
        <dbReference type="EnsemblMetazoa" id="HelroP168302"/>
    </source>
</evidence>
<gene>
    <name evidence="3" type="primary">20202299</name>
    <name evidence="2" type="ORF">HELRODRAFT_168302</name>
</gene>
<dbReference type="InParanoid" id="T1F0E9"/>
<sequence length="123" mass="14160">MAVTELALHRRHQKTVAQHIPKEPSSSVTSPTATTSDGPCVHDKLLLQVKQCIDQLPEANRYLLARLFKHLNEYVPYYIEIILHWLEVVAPASLLSLEMISQQCRAVEYFIKNYQSIFQDVQL</sequence>
<dbReference type="EMBL" id="AMQM01002938">
    <property type="status" value="NOT_ANNOTATED_CDS"/>
    <property type="molecule type" value="Genomic_DNA"/>
</dbReference>
<protein>
    <submittedName>
        <fullName evidence="2 3">Uncharacterized protein</fullName>
    </submittedName>
</protein>
<dbReference type="SUPFAM" id="SSF48350">
    <property type="entry name" value="GTPase activation domain, GAP"/>
    <property type="match status" value="1"/>
</dbReference>
<reference evidence="4" key="1">
    <citation type="submission" date="2012-12" db="EMBL/GenBank/DDBJ databases">
        <authorList>
            <person name="Hellsten U."/>
            <person name="Grimwood J."/>
            <person name="Chapman J.A."/>
            <person name="Shapiro H."/>
            <person name="Aerts A."/>
            <person name="Otillar R.P."/>
            <person name="Terry A.Y."/>
            <person name="Boore J.L."/>
            <person name="Simakov O."/>
            <person name="Marletaz F."/>
            <person name="Cho S.-J."/>
            <person name="Edsinger-Gonzales E."/>
            <person name="Havlak P."/>
            <person name="Kuo D.-H."/>
            <person name="Larsson T."/>
            <person name="Lv J."/>
            <person name="Arendt D."/>
            <person name="Savage R."/>
            <person name="Osoegawa K."/>
            <person name="de Jong P."/>
            <person name="Lindberg D.R."/>
            <person name="Seaver E.C."/>
            <person name="Weisblat D.A."/>
            <person name="Putnam N.H."/>
            <person name="Grigoriev I.V."/>
            <person name="Rokhsar D.S."/>
        </authorList>
    </citation>
    <scope>NUCLEOTIDE SEQUENCE</scope>
</reference>
<evidence type="ECO:0000313" key="2">
    <source>
        <dbReference type="EMBL" id="ESO09332.1"/>
    </source>
</evidence>
<proteinExistence type="predicted"/>
<dbReference type="Proteomes" id="UP000015101">
    <property type="component" value="Unassembled WGS sequence"/>
</dbReference>
<dbReference type="CTD" id="20202299"/>
<dbReference type="InterPro" id="IPR008936">
    <property type="entry name" value="Rho_GTPase_activation_prot"/>
</dbReference>
<dbReference type="Gene3D" id="1.10.555.10">
    <property type="entry name" value="Rho GTPase activation protein"/>
    <property type="match status" value="1"/>
</dbReference>
<dbReference type="AlphaFoldDB" id="T1F0E9"/>
<reference evidence="3" key="3">
    <citation type="submission" date="2015-06" db="UniProtKB">
        <authorList>
            <consortium name="EnsemblMetazoa"/>
        </authorList>
    </citation>
    <scope>IDENTIFICATION</scope>
</reference>
<dbReference type="KEGG" id="hro:HELRODRAFT_168302"/>
<dbReference type="EMBL" id="KB095959">
    <property type="protein sequence ID" value="ESO09332.1"/>
    <property type="molecule type" value="Genomic_DNA"/>
</dbReference>
<dbReference type="HOGENOM" id="CLU_2017686_0_0_1"/>
<name>T1F0E9_HELRO</name>